<evidence type="ECO:0000256" key="1">
    <source>
        <dbReference type="ARBA" id="ARBA00009437"/>
    </source>
</evidence>
<dbReference type="InterPro" id="IPR000847">
    <property type="entry name" value="LysR_HTH_N"/>
</dbReference>
<dbReference type="CDD" id="cd08414">
    <property type="entry name" value="PBP2_LTTR_aromatics_like"/>
    <property type="match status" value="1"/>
</dbReference>
<reference evidence="7" key="1">
    <citation type="journal article" date="2019" name="Int. J. Syst. Evol. Microbiol.">
        <title>The Global Catalogue of Microorganisms (GCM) 10K type strain sequencing project: providing services to taxonomists for standard genome sequencing and annotation.</title>
        <authorList>
            <consortium name="The Broad Institute Genomics Platform"/>
            <consortium name="The Broad Institute Genome Sequencing Center for Infectious Disease"/>
            <person name="Wu L."/>
            <person name="Ma J."/>
        </authorList>
    </citation>
    <scope>NUCLEOTIDE SEQUENCE [LARGE SCALE GENOMIC DNA]</scope>
    <source>
        <strain evidence="7">JCM 11896</strain>
    </source>
</reference>
<keyword evidence="2" id="KW-0805">Transcription regulation</keyword>
<dbReference type="SUPFAM" id="SSF53850">
    <property type="entry name" value="Periplasmic binding protein-like II"/>
    <property type="match status" value="1"/>
</dbReference>
<comment type="similarity">
    <text evidence="1">Belongs to the LysR transcriptional regulatory family.</text>
</comment>
<accession>A0ABP4IGS2</accession>
<evidence type="ECO:0000256" key="4">
    <source>
        <dbReference type="ARBA" id="ARBA00023163"/>
    </source>
</evidence>
<proteinExistence type="inferred from homology"/>
<dbReference type="PANTHER" id="PTHR30346">
    <property type="entry name" value="TRANSCRIPTIONAL DUAL REGULATOR HCAR-RELATED"/>
    <property type="match status" value="1"/>
</dbReference>
<protein>
    <submittedName>
        <fullName evidence="6">LysR family transcriptional regulator</fullName>
    </submittedName>
</protein>
<comment type="caution">
    <text evidence="6">The sequence shown here is derived from an EMBL/GenBank/DDBJ whole genome shotgun (WGS) entry which is preliminary data.</text>
</comment>
<dbReference type="InterPro" id="IPR005119">
    <property type="entry name" value="LysR_subst-bd"/>
</dbReference>
<evidence type="ECO:0000313" key="7">
    <source>
        <dbReference type="Proteomes" id="UP001501414"/>
    </source>
</evidence>
<sequence length="330" mass="35514">MLISATVGAVSIPFEIRTLRYFLAVAEELHFGRAAARLHIAQPSLSVQIRKLEQGMGVALFERTSRRVSLTRAGEVLLAEARDLLVDAERICRVTREAGAPDRRTVLIGFQANAAAELTPRILARYAERFPGRAAEMRSHDLSDPFAGLADGSVDVAFLRTGVPVPDWLSVAVLFREPRVLAVGVDSPLAGAGPISVGRLVDEPFVARKGPDAWRDYWLATGSRGGQDVRVGARIAQVEECIEAVTSGRGVAFTQLSTLRYYSRPGLTAVPVVDVPPSEVAIAWRTADGSDLVRDFVETARAVAATTRVPGALDRVLPRMAVQPVGSVSL</sequence>
<dbReference type="Pfam" id="PF00126">
    <property type="entry name" value="HTH_1"/>
    <property type="match status" value="1"/>
</dbReference>
<organism evidence="6 7">
    <name type="scientific">Pseudonocardia kongjuensis</name>
    <dbReference type="NCBI Taxonomy" id="102227"/>
    <lineage>
        <taxon>Bacteria</taxon>
        <taxon>Bacillati</taxon>
        <taxon>Actinomycetota</taxon>
        <taxon>Actinomycetes</taxon>
        <taxon>Pseudonocardiales</taxon>
        <taxon>Pseudonocardiaceae</taxon>
        <taxon>Pseudonocardia</taxon>
    </lineage>
</organism>
<dbReference type="EMBL" id="BAAAJK010000007">
    <property type="protein sequence ID" value="GAA1387781.1"/>
    <property type="molecule type" value="Genomic_DNA"/>
</dbReference>
<dbReference type="Gene3D" id="3.40.190.10">
    <property type="entry name" value="Periplasmic binding protein-like II"/>
    <property type="match status" value="2"/>
</dbReference>
<keyword evidence="3" id="KW-0238">DNA-binding</keyword>
<feature type="domain" description="HTH lysR-type" evidence="5">
    <location>
        <begin position="14"/>
        <end position="71"/>
    </location>
</feature>
<dbReference type="PROSITE" id="PS50931">
    <property type="entry name" value="HTH_LYSR"/>
    <property type="match status" value="1"/>
</dbReference>
<dbReference type="InterPro" id="IPR036388">
    <property type="entry name" value="WH-like_DNA-bd_sf"/>
</dbReference>
<evidence type="ECO:0000256" key="2">
    <source>
        <dbReference type="ARBA" id="ARBA00023015"/>
    </source>
</evidence>
<dbReference type="InterPro" id="IPR036390">
    <property type="entry name" value="WH_DNA-bd_sf"/>
</dbReference>
<dbReference type="Gene3D" id="1.10.10.10">
    <property type="entry name" value="Winged helix-like DNA-binding domain superfamily/Winged helix DNA-binding domain"/>
    <property type="match status" value="1"/>
</dbReference>
<dbReference type="Proteomes" id="UP001501414">
    <property type="component" value="Unassembled WGS sequence"/>
</dbReference>
<keyword evidence="4" id="KW-0804">Transcription</keyword>
<dbReference type="SUPFAM" id="SSF46785">
    <property type="entry name" value="Winged helix' DNA-binding domain"/>
    <property type="match status" value="1"/>
</dbReference>
<evidence type="ECO:0000256" key="3">
    <source>
        <dbReference type="ARBA" id="ARBA00023125"/>
    </source>
</evidence>
<keyword evidence="7" id="KW-1185">Reference proteome</keyword>
<dbReference type="PANTHER" id="PTHR30346:SF0">
    <property type="entry name" value="HCA OPERON TRANSCRIPTIONAL ACTIVATOR HCAR"/>
    <property type="match status" value="1"/>
</dbReference>
<gene>
    <name evidence="6" type="ORF">GCM10009613_24090</name>
</gene>
<dbReference type="Pfam" id="PF03466">
    <property type="entry name" value="LysR_substrate"/>
    <property type="match status" value="1"/>
</dbReference>
<evidence type="ECO:0000313" key="6">
    <source>
        <dbReference type="EMBL" id="GAA1387781.1"/>
    </source>
</evidence>
<dbReference type="PRINTS" id="PR00039">
    <property type="entry name" value="HTHLYSR"/>
</dbReference>
<evidence type="ECO:0000259" key="5">
    <source>
        <dbReference type="PROSITE" id="PS50931"/>
    </source>
</evidence>
<name>A0ABP4IGS2_9PSEU</name>